<keyword evidence="3" id="KW-1133">Transmembrane helix</keyword>
<keyword evidence="3" id="KW-0812">Transmembrane</keyword>
<dbReference type="EMBL" id="CP031769">
    <property type="protein sequence ID" value="AXR06610.1"/>
    <property type="molecule type" value="Genomic_DNA"/>
</dbReference>
<sequence>MRKNLGIGVASLLVLFSPLATAQQATISEVSMSGHFFTSVIAGVVIAVGIQFLLSNLAVALGISAVGDLRKSDDNTSKSDDGSHTSWSATSKKVISAMGVFTTLTMSISLFAGTWLALDLAQSATVLNGAITGLVIWALFFMVCLYFDIKLTTSITGRLVDFIQASISKTGSILSGAVTSSNQPKPQEFAEQTVKAIHDEIRQEFDVSDIDKKIKNYIDRASSDLNPTDLRKEMEKLLHEIEIEEQYNTDDPDAARKLILEVANKQSSVSSQDKQKFKDAVGQAKSALREGGDSNQAKATAVFDKLSPGNDEQGQNYRKMVSDYLDNMGKEEVSSEQIEQDLEKIFNNPKDSQQVIKGRFEKIDRDTITAAIAAHPDMDETKANKVVAIFDKVANKFAAKSSSVSTGNENSNQGSELDNLPVKRSKAETRVQQWFDRMNRPELRYRNLKGDFMEILDNPKIAPSVLSKRLSKMDEKSVRALLTNNSQLDESDIDQYMERFTEAKSELISRVNQLQEEATNRINALQDSALKQSEYVRQSAMAAAWWLFISATVSGAAALVAGALAANII</sequence>
<feature type="transmembrane region" description="Helical" evidence="3">
    <location>
        <begin position="130"/>
        <end position="149"/>
    </location>
</feature>
<accession>A0A346NM53</accession>
<reference evidence="5 6" key="1">
    <citation type="submission" date="2018-08" db="EMBL/GenBank/DDBJ databases">
        <title>Salinimonas sediminis sp. nov., a piezophilic bacterium isolated from a deep-sea sediment sample from the New Britain Trench.</title>
        <authorList>
            <person name="Cao J."/>
        </authorList>
    </citation>
    <scope>NUCLEOTIDE SEQUENCE [LARGE SCALE GENOMIC DNA]</scope>
    <source>
        <strain evidence="5 6">N102</strain>
    </source>
</reference>
<feature type="coiled-coil region" evidence="1">
    <location>
        <begin position="497"/>
        <end position="528"/>
    </location>
</feature>
<dbReference type="AlphaFoldDB" id="A0A346NM53"/>
<feature type="compositionally biased region" description="Polar residues" evidence="2">
    <location>
        <begin position="400"/>
        <end position="416"/>
    </location>
</feature>
<feature type="transmembrane region" description="Helical" evidence="3">
    <location>
        <begin position="543"/>
        <end position="566"/>
    </location>
</feature>
<dbReference type="OrthoDB" id="6388963at2"/>
<evidence type="ECO:0000313" key="6">
    <source>
        <dbReference type="Proteomes" id="UP000262073"/>
    </source>
</evidence>
<dbReference type="RefSeq" id="WP_117316696.1">
    <property type="nucleotide sequence ID" value="NZ_CP031769.1"/>
</dbReference>
<keyword evidence="4" id="KW-0732">Signal</keyword>
<evidence type="ECO:0000256" key="4">
    <source>
        <dbReference type="SAM" id="SignalP"/>
    </source>
</evidence>
<evidence type="ECO:0000256" key="3">
    <source>
        <dbReference type="SAM" id="Phobius"/>
    </source>
</evidence>
<feature type="transmembrane region" description="Helical" evidence="3">
    <location>
        <begin position="94"/>
        <end position="118"/>
    </location>
</feature>
<dbReference type="KEGG" id="salm:D0Y50_09650"/>
<keyword evidence="1" id="KW-0175">Coiled coil</keyword>
<evidence type="ECO:0008006" key="7">
    <source>
        <dbReference type="Google" id="ProtNLM"/>
    </source>
</evidence>
<gene>
    <name evidence="5" type="ORF">D0Y50_09650</name>
</gene>
<feature type="chain" id="PRO_5016856282" description="MFS transporter" evidence="4">
    <location>
        <begin position="23"/>
        <end position="569"/>
    </location>
</feature>
<organism evidence="5 6">
    <name type="scientific">Salinimonas sediminis</name>
    <dbReference type="NCBI Taxonomy" id="2303538"/>
    <lineage>
        <taxon>Bacteria</taxon>
        <taxon>Pseudomonadati</taxon>
        <taxon>Pseudomonadota</taxon>
        <taxon>Gammaproteobacteria</taxon>
        <taxon>Alteromonadales</taxon>
        <taxon>Alteromonadaceae</taxon>
        <taxon>Alteromonas/Salinimonas group</taxon>
        <taxon>Salinimonas</taxon>
    </lineage>
</organism>
<evidence type="ECO:0000256" key="1">
    <source>
        <dbReference type="SAM" id="Coils"/>
    </source>
</evidence>
<keyword evidence="6" id="KW-1185">Reference proteome</keyword>
<feature type="signal peptide" evidence="4">
    <location>
        <begin position="1"/>
        <end position="22"/>
    </location>
</feature>
<proteinExistence type="predicted"/>
<evidence type="ECO:0000313" key="5">
    <source>
        <dbReference type="EMBL" id="AXR06610.1"/>
    </source>
</evidence>
<feature type="transmembrane region" description="Helical" evidence="3">
    <location>
        <begin position="38"/>
        <end position="63"/>
    </location>
</feature>
<dbReference type="Proteomes" id="UP000262073">
    <property type="component" value="Chromosome"/>
</dbReference>
<feature type="region of interest" description="Disordered" evidence="2">
    <location>
        <begin position="400"/>
        <end position="424"/>
    </location>
</feature>
<protein>
    <recommendedName>
        <fullName evidence="7">MFS transporter</fullName>
    </recommendedName>
</protein>
<evidence type="ECO:0000256" key="2">
    <source>
        <dbReference type="SAM" id="MobiDB-lite"/>
    </source>
</evidence>
<name>A0A346NM53_9ALTE</name>
<keyword evidence="3" id="KW-0472">Membrane</keyword>